<protein>
    <submittedName>
        <fullName evidence="2">Uncharacterized protein</fullName>
    </submittedName>
</protein>
<organism evidence="2 3">
    <name type="scientific">Aspergillus lentulus</name>
    <dbReference type="NCBI Taxonomy" id="293939"/>
    <lineage>
        <taxon>Eukaryota</taxon>
        <taxon>Fungi</taxon>
        <taxon>Dikarya</taxon>
        <taxon>Ascomycota</taxon>
        <taxon>Pezizomycotina</taxon>
        <taxon>Eurotiomycetes</taxon>
        <taxon>Eurotiomycetidae</taxon>
        <taxon>Eurotiales</taxon>
        <taxon>Aspergillaceae</taxon>
        <taxon>Aspergillus</taxon>
        <taxon>Aspergillus subgen. Fumigati</taxon>
    </lineage>
</organism>
<feature type="compositionally biased region" description="Basic residues" evidence="1">
    <location>
        <begin position="532"/>
        <end position="542"/>
    </location>
</feature>
<feature type="compositionally biased region" description="Basic residues" evidence="1">
    <location>
        <begin position="681"/>
        <end position="690"/>
    </location>
</feature>
<sequence>MGSRPKATRKKSEEKPKLIEPAKEPEFEPEPPVPAPEPPADLLGDIGHAPMPEAPEPPVIDEPAAPAAPPAKSTSKAKSSAKLSVAERIKALEQAKKERLKEKAKAKETVPPPEPPQEEPAAEIPPEPVEAPKISRESVPGSFPDAFEDDFQEPPPPAPEPEPEPSVDPPPEPEPAPAPAPLSKKAEKKKKKKGKLVEPDPDPAPAPQREPEPESAQPEPEPETAPAPDPEPEPEPQPTPAPVQLSKTEKKKKKAKAVEPEPAPPEPEPEPEPADPPAQEPKATKKTKKSSKSRMTDQTMEVPPAGDAPAEEPGADADGPPTPPPEPAAPGRSAKKERARVERTPGVASWGFWGATPTPRKSTHREARSSGREPSSGGVVRSKSTKHSRRQELPHEAEKTSGSDRDKRQGSKEDRATTFTNFILGGPPAPTRMKSARRHGASASKQASRRPSIDMNEAALPTPPPDERFKVSDKAARMMGVGASRHKERPHGTRRKSSVRDPYAIDDDIVVVDRDEVDGHSPKEYSRESRGSRKRSSTKSRSRAYEDDAVMVEPDQHHQGPDVMSGPDDLAFAEAPRERRVKRSNTLPKKQDTGGLMGLIGSLRRNTRPEMPDRRKSRSYRDEDVRYMTEPERDEARRLTREERRRRSMKPDIDDEGFVTDGGPVRGVPDAEAEEAEARRAARRSHRTSRHAPSDQVREDEAKEAEERRARRREREQAREREMYERQMREDEEREARRREERRARRAARETQRVKEEQEAREAEARAEAKAAERRERRRQREAEMLENPEYNSGSRRRPPRASERAPEDYYLDHRHDMEQRHRRAHRSVDEREKSRRRESRGPEPVRPPPMMSGARKDKTTSWVDSQAVDPPEPPPIVPTVLDVPLPPGDQNAHSISSDEEARRALRRRARRRARYPGLDDEEIEELRARKREARRSDRAKSSSGSGDYERDRGMRSYDGRYPAVPPPTSGAKMSSWFKKLTNL</sequence>
<evidence type="ECO:0000256" key="1">
    <source>
        <dbReference type="SAM" id="MobiDB-lite"/>
    </source>
</evidence>
<feature type="compositionally biased region" description="Low complexity" evidence="1">
    <location>
        <begin position="61"/>
        <end position="84"/>
    </location>
</feature>
<feature type="compositionally biased region" description="Basic residues" evidence="1">
    <location>
        <begin position="905"/>
        <end position="915"/>
    </location>
</feature>
<name>A0AAN5YG23_ASPLE</name>
<feature type="compositionally biased region" description="Pro residues" evidence="1">
    <location>
        <begin position="30"/>
        <end position="39"/>
    </location>
</feature>
<feature type="compositionally biased region" description="Basic and acidic residues" evidence="1">
    <location>
        <begin position="692"/>
        <end position="784"/>
    </location>
</feature>
<comment type="caution">
    <text evidence="2">The sequence shown here is derived from an EMBL/GenBank/DDBJ whole genome shotgun (WGS) entry which is preliminary data.</text>
</comment>
<evidence type="ECO:0000313" key="3">
    <source>
        <dbReference type="Proteomes" id="UP000649114"/>
    </source>
</evidence>
<accession>A0AAN5YG23</accession>
<feature type="compositionally biased region" description="Basic and acidic residues" evidence="1">
    <location>
        <begin position="801"/>
        <end position="820"/>
    </location>
</feature>
<dbReference type="EMBL" id="JAAAPU010000171">
    <property type="protein sequence ID" value="KAF4200841.1"/>
    <property type="molecule type" value="Genomic_DNA"/>
</dbReference>
<feature type="compositionally biased region" description="Basic and acidic residues" evidence="1">
    <location>
        <begin position="465"/>
        <end position="476"/>
    </location>
</feature>
<feature type="region of interest" description="Disordered" evidence="1">
    <location>
        <begin position="1"/>
        <end position="984"/>
    </location>
</feature>
<feature type="compositionally biased region" description="Basic and acidic residues" evidence="1">
    <location>
        <begin position="390"/>
        <end position="416"/>
    </location>
</feature>
<feature type="compositionally biased region" description="Basic and acidic residues" evidence="1">
    <location>
        <begin position="607"/>
        <end position="652"/>
    </location>
</feature>
<reference evidence="2" key="2">
    <citation type="submission" date="2020-04" db="EMBL/GenBank/DDBJ databases">
        <authorList>
            <person name="Santos R.A.C."/>
            <person name="Steenwyk J.L."/>
            <person name="Rivero-Menendez O."/>
            <person name="Mead M.E."/>
            <person name="Silva L.P."/>
            <person name="Bastos R.W."/>
            <person name="Alastruey-Izquierdo A."/>
            <person name="Goldman G.H."/>
            <person name="Rokas A."/>
        </authorList>
    </citation>
    <scope>NUCLEOTIDE SEQUENCE</scope>
    <source>
        <strain evidence="2">CNM-CM8927</strain>
    </source>
</reference>
<gene>
    <name evidence="2" type="ORF">CNMCM8927_002489</name>
</gene>
<feature type="compositionally biased region" description="Basic and acidic residues" evidence="1">
    <location>
        <begin position="334"/>
        <end position="343"/>
    </location>
</feature>
<feature type="compositionally biased region" description="Basic and acidic residues" evidence="1">
    <location>
        <begin position="948"/>
        <end position="959"/>
    </location>
</feature>
<feature type="compositionally biased region" description="Pro residues" evidence="1">
    <location>
        <begin position="223"/>
        <end position="241"/>
    </location>
</feature>
<feature type="compositionally biased region" description="Basic and acidic residues" evidence="1">
    <location>
        <begin position="511"/>
        <end position="531"/>
    </location>
</feature>
<feature type="compositionally biased region" description="Basic and acidic residues" evidence="1">
    <location>
        <begin position="827"/>
        <end position="844"/>
    </location>
</feature>
<feature type="compositionally biased region" description="Basic and acidic residues" evidence="1">
    <location>
        <begin position="10"/>
        <end position="26"/>
    </location>
</feature>
<evidence type="ECO:0000313" key="2">
    <source>
        <dbReference type="EMBL" id="KAF4200841.1"/>
    </source>
</evidence>
<feature type="compositionally biased region" description="Basic and acidic residues" evidence="1">
    <location>
        <begin position="85"/>
        <end position="108"/>
    </location>
</feature>
<proteinExistence type="predicted"/>
<reference evidence="2" key="1">
    <citation type="journal article" date="2020" name="bioRxiv">
        <title>Genomic and phenotypic heterogeneity of clinical isolates of the human pathogens Aspergillus fumigatus, Aspergillus lentulus and Aspergillus fumigatiaffinis.</title>
        <authorList>
            <person name="dos Santos R.A.C."/>
            <person name="Steenwyk J.L."/>
            <person name="Rivero-Menendez O."/>
            <person name="Mead M.E."/>
            <person name="Silva L.P."/>
            <person name="Bastos R.W."/>
            <person name="Alastruey-Izquierdo A."/>
            <person name="Goldman G.H."/>
            <person name="Rokas A."/>
        </authorList>
    </citation>
    <scope>NUCLEOTIDE SEQUENCE</scope>
    <source>
        <strain evidence="2">CNM-CM8927</strain>
    </source>
</reference>
<dbReference type="AlphaFoldDB" id="A0AAN5YG23"/>
<dbReference type="Proteomes" id="UP000649114">
    <property type="component" value="Unassembled WGS sequence"/>
</dbReference>
<feature type="compositionally biased region" description="Pro residues" evidence="1">
    <location>
        <begin position="153"/>
        <end position="180"/>
    </location>
</feature>
<feature type="compositionally biased region" description="Basic residues" evidence="1">
    <location>
        <begin position="484"/>
        <end position="497"/>
    </location>
</feature>